<dbReference type="PANTHER" id="PTHR30158">
    <property type="entry name" value="ACRA/E-RELATED COMPONENT OF DRUG EFFLUX TRANSPORTER"/>
    <property type="match status" value="1"/>
</dbReference>
<feature type="region of interest" description="Disordered" evidence="2">
    <location>
        <begin position="357"/>
        <end position="394"/>
    </location>
</feature>
<accession>A0A060USK3</accession>
<dbReference type="Gene3D" id="2.40.50.100">
    <property type="match status" value="1"/>
</dbReference>
<dbReference type="Gene3D" id="1.10.287.470">
    <property type="entry name" value="Helix hairpin bin"/>
    <property type="match status" value="1"/>
</dbReference>
<dbReference type="GO" id="GO:0005886">
    <property type="term" value="C:plasma membrane"/>
    <property type="evidence" value="ECO:0007669"/>
    <property type="project" value="TreeGrafter"/>
</dbReference>
<feature type="domain" description="Multidrug resistance protein MdtA-like barrel-sandwich hybrid" evidence="4">
    <location>
        <begin position="69"/>
        <end position="207"/>
    </location>
</feature>
<dbReference type="EMBL" id="LT841305">
    <property type="protein sequence ID" value="SMH67244.1"/>
    <property type="molecule type" value="Genomic_DNA"/>
</dbReference>
<evidence type="ECO:0000256" key="2">
    <source>
        <dbReference type="SAM" id="MobiDB-lite"/>
    </source>
</evidence>
<reference evidence="6" key="1">
    <citation type="submission" date="2014-03" db="EMBL/GenBank/DDBJ databases">
        <authorList>
            <person name="Genoscope - CEA"/>
        </authorList>
    </citation>
    <scope>NUCLEOTIDE SEQUENCE [LARGE SCALE GENOMIC DNA]</scope>
    <source>
        <strain evidence="6">CF27</strain>
    </source>
</reference>
<dbReference type="Pfam" id="PF25876">
    <property type="entry name" value="HH_MFP_RND"/>
    <property type="match status" value="1"/>
</dbReference>
<dbReference type="InterPro" id="IPR058624">
    <property type="entry name" value="MdtA-like_HH"/>
</dbReference>
<evidence type="ECO:0000259" key="4">
    <source>
        <dbReference type="Pfam" id="PF25917"/>
    </source>
</evidence>
<evidence type="ECO:0000313" key="6">
    <source>
        <dbReference type="EMBL" id="CDQ09509.1"/>
    </source>
</evidence>
<evidence type="ECO:0000259" key="5">
    <source>
        <dbReference type="Pfam" id="PF25944"/>
    </source>
</evidence>
<evidence type="ECO:0000313" key="7">
    <source>
        <dbReference type="EMBL" id="SMH67244.1"/>
    </source>
</evidence>
<dbReference type="SUPFAM" id="SSF111369">
    <property type="entry name" value="HlyD-like secretion proteins"/>
    <property type="match status" value="1"/>
</dbReference>
<dbReference type="GO" id="GO:0022857">
    <property type="term" value="F:transmembrane transporter activity"/>
    <property type="evidence" value="ECO:0007669"/>
    <property type="project" value="InterPro"/>
</dbReference>
<keyword evidence="8" id="KW-1185">Reference proteome</keyword>
<dbReference type="InterPro" id="IPR006143">
    <property type="entry name" value="RND_pump_MFP"/>
</dbReference>
<feature type="domain" description="Multidrug resistance protein MdtA-like alpha-helical hairpin" evidence="3">
    <location>
        <begin position="110"/>
        <end position="178"/>
    </location>
</feature>
<gene>
    <name evidence="6" type="ORF">AFERRI_30155</name>
    <name evidence="7" type="ORF">AFERRI_50445</name>
</gene>
<dbReference type="Pfam" id="PF25917">
    <property type="entry name" value="BSH_RND"/>
    <property type="match status" value="1"/>
</dbReference>
<comment type="similarity">
    <text evidence="1">Belongs to the membrane fusion protein (MFP) (TC 8.A.1) family.</text>
</comment>
<organism evidence="6">
    <name type="scientific">Acidithiobacillus ferrivorans</name>
    <dbReference type="NCBI Taxonomy" id="160808"/>
    <lineage>
        <taxon>Bacteria</taxon>
        <taxon>Pseudomonadati</taxon>
        <taxon>Pseudomonadota</taxon>
        <taxon>Acidithiobacillia</taxon>
        <taxon>Acidithiobacillales</taxon>
        <taxon>Acidithiobacillaceae</taxon>
        <taxon>Acidithiobacillus</taxon>
    </lineage>
</organism>
<name>A0A060USK3_9PROT</name>
<dbReference type="Proteomes" id="UP000193925">
    <property type="component" value="Chromosome AFERRI"/>
</dbReference>
<dbReference type="InterPro" id="IPR058625">
    <property type="entry name" value="MdtA-like_BSH"/>
</dbReference>
<dbReference type="GO" id="GO:0046677">
    <property type="term" value="P:response to antibiotic"/>
    <property type="evidence" value="ECO:0007669"/>
    <property type="project" value="TreeGrafter"/>
</dbReference>
<dbReference type="Gene3D" id="2.40.420.20">
    <property type="match status" value="1"/>
</dbReference>
<dbReference type="PROSITE" id="PS51257">
    <property type="entry name" value="PROKAR_LIPOPROTEIN"/>
    <property type="match status" value="1"/>
</dbReference>
<dbReference type="Gene3D" id="2.40.30.170">
    <property type="match status" value="1"/>
</dbReference>
<dbReference type="RefSeq" id="WP_081919296.1">
    <property type="nucleotide sequence ID" value="NZ_CCCS020000023.1"/>
</dbReference>
<dbReference type="Pfam" id="PF25944">
    <property type="entry name" value="Beta-barrel_RND"/>
    <property type="match status" value="1"/>
</dbReference>
<dbReference type="InterPro" id="IPR058626">
    <property type="entry name" value="MdtA-like_b-barrel"/>
</dbReference>
<dbReference type="EMBL" id="CCCS020000023">
    <property type="protein sequence ID" value="CDQ09509.1"/>
    <property type="molecule type" value="Genomic_DNA"/>
</dbReference>
<dbReference type="NCBIfam" id="TIGR01730">
    <property type="entry name" value="RND_mfp"/>
    <property type="match status" value="1"/>
</dbReference>
<sequence length="394" mass="42447">MRTRRLFLRPFQRVVRFLPLLFLSLVLTGCQQAQHLRPPSPVSVTTAPVQEGPLALTVPTLGQAIAIHSVSIEPQISGLLEKVMIHSGERVHKGQPLFVIDPAPQLAALHQDMANLRGAQAQLAYDQTQVKAYQPLIAKDYVTAQTYQQAEASAATEAATVAADRAAVQTTELDLSYTHIHAPIAGRIGLLGIRSGNLVTTNSTLLCTLTQIRPIQIEFSLPEKDLAALRRAERNPAPTVGVWSNDRRHFLGKGRVTAVDNSIDTASGTITARAVLPNTQGTLWPGAFVQVRFTRKILAQALLIPQSALQEGVKGSFVYVIRGGRAQMQPVTYIGQDRGLDAVRGVHAGEPVIVGAPAHLHPGAPVQSDHRKSSEDQHPVAATPAATHVRGRLS</sequence>
<reference evidence="7 8" key="3">
    <citation type="submission" date="2017-03" db="EMBL/GenBank/DDBJ databases">
        <authorList>
            <person name="Regsiter A."/>
            <person name="William W."/>
        </authorList>
    </citation>
    <scope>NUCLEOTIDE SEQUENCE [LARGE SCALE GENOMIC DNA]</scope>
    <source>
        <strain evidence="7">PRJEB5721</strain>
    </source>
</reference>
<dbReference type="GO" id="GO:0030313">
    <property type="term" value="C:cell envelope"/>
    <property type="evidence" value="ECO:0007669"/>
    <property type="project" value="UniProtKB-SubCell"/>
</dbReference>
<evidence type="ECO:0000259" key="3">
    <source>
        <dbReference type="Pfam" id="PF25876"/>
    </source>
</evidence>
<reference evidence="6" key="2">
    <citation type="submission" date="2014-07" db="EMBL/GenBank/DDBJ databases">
        <title>Initial genome analysis of the psychrotolerant acidophile Acidithiobacillus ferrivorans CF27: insights into iron and sulfur oxidation pathways and into biofilm formation.</title>
        <authorList>
            <person name="Talla E."/>
            <person name="Hedrich S."/>
            <person name="Mangenot S."/>
            <person name="Ji B."/>
            <person name="Johnson D.B."/>
            <person name="Barbe V."/>
            <person name="Bonnefoy V."/>
        </authorList>
    </citation>
    <scope>NUCLEOTIDE SEQUENCE [LARGE SCALE GENOMIC DNA]</scope>
    <source>
        <strain evidence="6">CF27</strain>
    </source>
</reference>
<evidence type="ECO:0000313" key="8">
    <source>
        <dbReference type="Proteomes" id="UP000193925"/>
    </source>
</evidence>
<dbReference type="AlphaFoldDB" id="A0A060USK3"/>
<proteinExistence type="inferred from homology"/>
<evidence type="ECO:0000256" key="1">
    <source>
        <dbReference type="ARBA" id="ARBA00009477"/>
    </source>
</evidence>
<feature type="compositionally biased region" description="Basic and acidic residues" evidence="2">
    <location>
        <begin position="368"/>
        <end position="378"/>
    </location>
</feature>
<feature type="domain" description="Multidrug resistance protein MdtA-like beta-barrel" evidence="5">
    <location>
        <begin position="214"/>
        <end position="293"/>
    </location>
</feature>
<protein>
    <submittedName>
        <fullName evidence="7">Co/Zn/Cd efflux system membrane fusion protein</fullName>
    </submittedName>
    <submittedName>
        <fullName evidence="6">Putative Efflux transporter, RND family, MFP subunit</fullName>
    </submittedName>
</protein>